<feature type="signal peptide" evidence="9">
    <location>
        <begin position="1"/>
        <end position="20"/>
    </location>
</feature>
<dbReference type="AlphaFoldDB" id="A0A6P6IKQ6"/>
<evidence type="ECO:0000256" key="2">
    <source>
        <dbReference type="ARBA" id="ARBA00007371"/>
    </source>
</evidence>
<keyword evidence="3 9" id="KW-0964">Secreted</keyword>
<reference evidence="12" key="1">
    <citation type="submission" date="2025-08" db="UniProtKB">
        <authorList>
            <consortium name="RefSeq"/>
        </authorList>
    </citation>
    <scope>IDENTIFICATION</scope>
    <source>
        <tissue evidence="12">Blood</tissue>
    </source>
</reference>
<keyword evidence="5 9" id="KW-0732">Signal</keyword>
<comment type="similarity">
    <text evidence="2 9">Belongs to the beta-defensin family.</text>
</comment>
<dbReference type="Proteomes" id="UP000515131">
    <property type="component" value="Unplaced"/>
</dbReference>
<dbReference type="GO" id="GO:0042742">
    <property type="term" value="P:defense response to bacterium"/>
    <property type="evidence" value="ECO:0007669"/>
    <property type="project" value="UniProtKB-UniRule"/>
</dbReference>
<dbReference type="PANTHER" id="PTHR15001:SF12">
    <property type="entry name" value="BETA-DEFENSIN 125"/>
    <property type="match status" value="1"/>
</dbReference>
<evidence type="ECO:0000256" key="3">
    <source>
        <dbReference type="ARBA" id="ARBA00022525"/>
    </source>
</evidence>
<evidence type="ECO:0000313" key="12">
    <source>
        <dbReference type="RefSeq" id="XP_025788379.1"/>
    </source>
</evidence>
<comment type="subcellular location">
    <subcellularLocation>
        <location evidence="1 9">Secreted</location>
    </subcellularLocation>
</comment>
<dbReference type="CTD" id="245938"/>
<sequence>MNLLMLAFIICGFLNLVTKAGWEVKRCWKDNIGHCRKRCFHVERYKLLCMNKLTCCIPIKEDDGYTKTPPHPVPFEEQITVNTNDWDLFSNSPISWFDDEVTVNPTIPGNLRENSSTAPAHSLETTEETILLGIGWHADGQNATAKTSTNSYPTVGNV</sequence>
<dbReference type="RefSeq" id="XP_025788379.1">
    <property type="nucleotide sequence ID" value="XM_025932594.1"/>
</dbReference>
<evidence type="ECO:0000256" key="5">
    <source>
        <dbReference type="ARBA" id="ARBA00022729"/>
    </source>
</evidence>
<organism evidence="11 12">
    <name type="scientific">Puma concolor</name>
    <name type="common">Mountain lion</name>
    <name type="synonym">Felis concolor</name>
    <dbReference type="NCBI Taxonomy" id="9696"/>
    <lineage>
        <taxon>Eukaryota</taxon>
        <taxon>Metazoa</taxon>
        <taxon>Chordata</taxon>
        <taxon>Craniata</taxon>
        <taxon>Vertebrata</taxon>
        <taxon>Euteleostomi</taxon>
        <taxon>Mammalia</taxon>
        <taxon>Eutheria</taxon>
        <taxon>Laurasiatheria</taxon>
        <taxon>Carnivora</taxon>
        <taxon>Feliformia</taxon>
        <taxon>Felidae</taxon>
        <taxon>Felinae</taxon>
        <taxon>Puma</taxon>
    </lineage>
</organism>
<feature type="domain" description="Beta-defensin" evidence="10">
    <location>
        <begin position="26"/>
        <end position="56"/>
    </location>
</feature>
<keyword evidence="4 9" id="KW-0929">Antimicrobial</keyword>
<dbReference type="GO" id="GO:0045087">
    <property type="term" value="P:innate immune response"/>
    <property type="evidence" value="ECO:0007669"/>
    <property type="project" value="InterPro"/>
</dbReference>
<accession>A0A6P6IKQ6</accession>
<evidence type="ECO:0000256" key="9">
    <source>
        <dbReference type="RuleBase" id="RU231113"/>
    </source>
</evidence>
<dbReference type="PANTHER" id="PTHR15001">
    <property type="entry name" value="BETA-DEFENSIN 123-RELATED"/>
    <property type="match status" value="1"/>
</dbReference>
<feature type="chain" id="PRO_5028520831" description="Beta-defensin" evidence="9">
    <location>
        <begin position="21"/>
        <end position="158"/>
    </location>
</feature>
<dbReference type="InterPro" id="IPR025933">
    <property type="entry name" value="Beta_defensin_dom"/>
</dbReference>
<gene>
    <name evidence="12" type="primary">DEFB125</name>
</gene>
<evidence type="ECO:0000313" key="11">
    <source>
        <dbReference type="Proteomes" id="UP000515131"/>
    </source>
</evidence>
<evidence type="ECO:0000256" key="7">
    <source>
        <dbReference type="ARBA" id="ARBA00023022"/>
    </source>
</evidence>
<dbReference type="Pfam" id="PF13841">
    <property type="entry name" value="Defensin_beta_2"/>
    <property type="match status" value="1"/>
</dbReference>
<evidence type="ECO:0000256" key="6">
    <source>
        <dbReference type="ARBA" id="ARBA00022940"/>
    </source>
</evidence>
<keyword evidence="11" id="KW-1185">Reference proteome</keyword>
<protein>
    <recommendedName>
        <fullName evidence="9">Beta-defensin</fullName>
    </recommendedName>
</protein>
<comment type="function">
    <text evidence="9">Has antibacterial activity.</text>
</comment>
<evidence type="ECO:0000259" key="10">
    <source>
        <dbReference type="Pfam" id="PF13841"/>
    </source>
</evidence>
<evidence type="ECO:0000256" key="4">
    <source>
        <dbReference type="ARBA" id="ARBA00022529"/>
    </source>
</evidence>
<dbReference type="InterPro" id="IPR050544">
    <property type="entry name" value="Beta-defensin"/>
</dbReference>
<dbReference type="KEGG" id="pcoo:112869455"/>
<proteinExistence type="inferred from homology"/>
<keyword evidence="7 9" id="KW-0044">Antibiotic</keyword>
<dbReference type="GO" id="GO:0005576">
    <property type="term" value="C:extracellular region"/>
    <property type="evidence" value="ECO:0007669"/>
    <property type="project" value="UniProtKB-SubCell"/>
</dbReference>
<name>A0A6P6IKQ6_PUMCO</name>
<evidence type="ECO:0000256" key="8">
    <source>
        <dbReference type="ARBA" id="ARBA00023157"/>
    </source>
</evidence>
<dbReference type="GeneID" id="112869455"/>
<keyword evidence="8" id="KW-1015">Disulfide bond</keyword>
<evidence type="ECO:0000256" key="1">
    <source>
        <dbReference type="ARBA" id="ARBA00004613"/>
    </source>
</evidence>
<keyword evidence="6 9" id="KW-0211">Defensin</keyword>